<proteinExistence type="inferred from homology"/>
<keyword evidence="5 9" id="KW-1133">Transmembrane helix</keyword>
<dbReference type="PANTHER" id="PTHR42643">
    <property type="entry name" value="IONOTROPIC RECEPTOR 20A-RELATED"/>
    <property type="match status" value="1"/>
</dbReference>
<evidence type="ECO:0000256" key="8">
    <source>
        <dbReference type="ARBA" id="ARBA00023180"/>
    </source>
</evidence>
<dbReference type="Proteomes" id="UP000494040">
    <property type="component" value="Unassembled WGS sequence"/>
</dbReference>
<dbReference type="KEGG" id="clec:106674080"/>
<dbReference type="OrthoDB" id="8182981at2759"/>
<organism evidence="11 12">
    <name type="scientific">Cimex lectularius</name>
    <name type="common">Bed bug</name>
    <name type="synonym">Acanthia lectularia</name>
    <dbReference type="NCBI Taxonomy" id="79782"/>
    <lineage>
        <taxon>Eukaryota</taxon>
        <taxon>Metazoa</taxon>
        <taxon>Ecdysozoa</taxon>
        <taxon>Arthropoda</taxon>
        <taxon>Hexapoda</taxon>
        <taxon>Insecta</taxon>
        <taxon>Pterygota</taxon>
        <taxon>Neoptera</taxon>
        <taxon>Paraneoptera</taxon>
        <taxon>Hemiptera</taxon>
        <taxon>Heteroptera</taxon>
        <taxon>Panheteroptera</taxon>
        <taxon>Cimicomorpha</taxon>
        <taxon>Cimicidae</taxon>
        <taxon>Cimex</taxon>
    </lineage>
</organism>
<keyword evidence="12" id="KW-1185">Reference proteome</keyword>
<evidence type="ECO:0000256" key="9">
    <source>
        <dbReference type="SAM" id="Phobius"/>
    </source>
</evidence>
<keyword evidence="8" id="KW-0325">Glycoprotein</keyword>
<dbReference type="RefSeq" id="XP_014262018.2">
    <property type="nucleotide sequence ID" value="XM_014406532.2"/>
</dbReference>
<evidence type="ECO:0000256" key="2">
    <source>
        <dbReference type="ARBA" id="ARBA00008685"/>
    </source>
</evidence>
<evidence type="ECO:0000313" key="11">
    <source>
        <dbReference type="EnsemblMetazoa" id="XP_014262018.2"/>
    </source>
</evidence>
<keyword evidence="6 9" id="KW-0472">Membrane</keyword>
<dbReference type="Pfam" id="PF00060">
    <property type="entry name" value="Lig_chan"/>
    <property type="match status" value="1"/>
</dbReference>
<sequence length="485" mass="55151">KVFKLIFWNHSDERQVKLSINNFAVRVGTPNRTGRIPLDEWSPLLGFKNNVNLYPNKMKDLKGKEVRFATVQYLPHVNLEPFDGDEARIFIEYCERHNCTIKVCDDDGHQWGSITGYRQGNGLIGRVYKGEADIGGGSFTAMIDYYPHIDFSKTYMLSGVALLVPKAVQLSAWRTPFLPFGLVMWIVFFCCVICSSLGLYAVTALTVKYTRFGHNIKKKGVFTSLTDSMIRSFGMTVLQQPAYQFVNLPVRHIFTSFEFLYLILTACYSAELASYLTSPQYTKPIDTYEELACSGLTWIADHPLWTFGISASQEPRDIAVVKQFRVFPFPDILKKALTGKYGLVIERIAEGHYSQHAHITEEVVAKYHLMKEMINTAPLAMALEKGSAYADSFDDHINLLHNGGIYTYWENKMARKLLDYRIQLALTFAKKGSKGSEEPKILTIEHIQGAFFLYAVGICISFGFLAFERVKYKNSTKLPQNVRNI</sequence>
<comment type="similarity">
    <text evidence="2">Belongs to the glutamate-gated ion channel (TC 1.A.10.1) family.</text>
</comment>
<dbReference type="PANTHER" id="PTHR42643:SF40">
    <property type="entry name" value="IONOTROPIC RECEPTOR 41A-RELATED"/>
    <property type="match status" value="1"/>
</dbReference>
<dbReference type="Gene3D" id="3.40.190.10">
    <property type="entry name" value="Periplasmic binding protein-like II"/>
    <property type="match status" value="1"/>
</dbReference>
<evidence type="ECO:0000256" key="7">
    <source>
        <dbReference type="ARBA" id="ARBA00023170"/>
    </source>
</evidence>
<dbReference type="SUPFAM" id="SSF53850">
    <property type="entry name" value="Periplasmic binding protein-like II"/>
    <property type="match status" value="1"/>
</dbReference>
<dbReference type="GO" id="GO:0015276">
    <property type="term" value="F:ligand-gated monoatomic ion channel activity"/>
    <property type="evidence" value="ECO:0007669"/>
    <property type="project" value="InterPro"/>
</dbReference>
<evidence type="ECO:0000259" key="10">
    <source>
        <dbReference type="Pfam" id="PF00060"/>
    </source>
</evidence>
<name>A0A8I6TLI1_CIMLE</name>
<dbReference type="InterPro" id="IPR001320">
    <property type="entry name" value="Iontro_rcpt_C"/>
</dbReference>
<dbReference type="GeneID" id="106674080"/>
<comment type="subcellular location">
    <subcellularLocation>
        <location evidence="1">Cell membrane</location>
        <topology evidence="1">Multi-pass membrane protein</topology>
    </subcellularLocation>
</comment>
<protein>
    <recommendedName>
        <fullName evidence="10">Ionotropic glutamate receptor C-terminal domain-containing protein</fullName>
    </recommendedName>
</protein>
<dbReference type="Gene3D" id="1.10.287.70">
    <property type="match status" value="1"/>
</dbReference>
<feature type="domain" description="Ionotropic glutamate receptor C-terminal" evidence="10">
    <location>
        <begin position="184"/>
        <end position="458"/>
    </location>
</feature>
<evidence type="ECO:0000256" key="4">
    <source>
        <dbReference type="ARBA" id="ARBA00022692"/>
    </source>
</evidence>
<dbReference type="GO" id="GO:0050906">
    <property type="term" value="P:detection of stimulus involved in sensory perception"/>
    <property type="evidence" value="ECO:0007669"/>
    <property type="project" value="UniProtKB-ARBA"/>
</dbReference>
<dbReference type="OMA" id="RLVPYWK"/>
<evidence type="ECO:0000256" key="1">
    <source>
        <dbReference type="ARBA" id="ARBA00004651"/>
    </source>
</evidence>
<evidence type="ECO:0000256" key="6">
    <source>
        <dbReference type="ARBA" id="ARBA00023136"/>
    </source>
</evidence>
<evidence type="ECO:0000256" key="5">
    <source>
        <dbReference type="ARBA" id="ARBA00022989"/>
    </source>
</evidence>
<dbReference type="InterPro" id="IPR052192">
    <property type="entry name" value="Insect_Ionotropic_Sensory_Rcpt"/>
</dbReference>
<evidence type="ECO:0000256" key="3">
    <source>
        <dbReference type="ARBA" id="ARBA00022475"/>
    </source>
</evidence>
<dbReference type="EnsemblMetazoa" id="XM_014406532.2">
    <property type="protein sequence ID" value="XP_014262018.2"/>
    <property type="gene ID" value="LOC106674080"/>
</dbReference>
<keyword evidence="3" id="KW-1003">Cell membrane</keyword>
<accession>A0A8I6TLI1</accession>
<feature type="transmembrane region" description="Helical" evidence="9">
    <location>
        <begin position="177"/>
        <end position="202"/>
    </location>
</feature>
<keyword evidence="4 9" id="KW-0812">Transmembrane</keyword>
<dbReference type="GO" id="GO:0005886">
    <property type="term" value="C:plasma membrane"/>
    <property type="evidence" value="ECO:0007669"/>
    <property type="project" value="UniProtKB-SubCell"/>
</dbReference>
<keyword evidence="7" id="KW-0675">Receptor</keyword>
<evidence type="ECO:0000313" key="12">
    <source>
        <dbReference type="Proteomes" id="UP000494040"/>
    </source>
</evidence>
<feature type="transmembrane region" description="Helical" evidence="9">
    <location>
        <begin position="449"/>
        <end position="467"/>
    </location>
</feature>
<reference evidence="11" key="1">
    <citation type="submission" date="2022-01" db="UniProtKB">
        <authorList>
            <consortium name="EnsemblMetazoa"/>
        </authorList>
    </citation>
    <scope>IDENTIFICATION</scope>
</reference>
<dbReference type="AlphaFoldDB" id="A0A8I6TLI1"/>